<proteinExistence type="predicted"/>
<reference evidence="4" key="1">
    <citation type="submission" date="2021-03" db="UniProtKB">
        <authorList>
            <consortium name="EnsemblPlants"/>
        </authorList>
    </citation>
    <scope>IDENTIFICATION</scope>
</reference>
<dbReference type="InterPro" id="IPR011257">
    <property type="entry name" value="DNA_glycosylase"/>
</dbReference>
<dbReference type="GO" id="GO:0006281">
    <property type="term" value="P:DNA repair"/>
    <property type="evidence" value="ECO:0007669"/>
    <property type="project" value="InterPro"/>
</dbReference>
<feature type="region of interest" description="Disordered" evidence="3">
    <location>
        <begin position="9"/>
        <end position="28"/>
    </location>
</feature>
<dbReference type="EMBL" id="UZAU01000818">
    <property type="status" value="NOT_ANNOTATED_CDS"/>
    <property type="molecule type" value="Genomic_DNA"/>
</dbReference>
<dbReference type="FunFam" id="1.10.340.30:FF:000007">
    <property type="entry name" value="Methyl-CpG-binding domain protein 4"/>
    <property type="match status" value="1"/>
</dbReference>
<dbReference type="PANTHER" id="PTHR15074">
    <property type="entry name" value="METHYL-CPG-BINDING PROTEIN"/>
    <property type="match status" value="1"/>
</dbReference>
<evidence type="ECO:0000313" key="4">
    <source>
        <dbReference type="EnsemblPlants" id="cds.evm.model.10.1203"/>
    </source>
</evidence>
<comment type="subcellular location">
    <subcellularLocation>
        <location evidence="1">Nucleus</location>
    </subcellularLocation>
</comment>
<dbReference type="EnsemblPlants" id="evm.model.10.1203">
    <property type="protein sequence ID" value="cds.evm.model.10.1203"/>
    <property type="gene ID" value="evm.TU.10.1203"/>
</dbReference>
<evidence type="ECO:0000256" key="3">
    <source>
        <dbReference type="SAM" id="MobiDB-lite"/>
    </source>
</evidence>
<dbReference type="GO" id="GO:0003824">
    <property type="term" value="F:catalytic activity"/>
    <property type="evidence" value="ECO:0007669"/>
    <property type="project" value="InterPro"/>
</dbReference>
<dbReference type="GO" id="GO:0005634">
    <property type="term" value="C:nucleus"/>
    <property type="evidence" value="ECO:0007669"/>
    <property type="project" value="UniProtKB-SubCell"/>
</dbReference>
<keyword evidence="5" id="KW-1185">Reference proteome</keyword>
<dbReference type="Gene3D" id="1.10.340.30">
    <property type="entry name" value="Hypothetical protein, domain 2"/>
    <property type="match status" value="1"/>
</dbReference>
<dbReference type="PANTHER" id="PTHR15074:SF0">
    <property type="entry name" value="METHYL-CPG-BINDING DOMAIN PROTEIN 4-LIKE PROTEIN"/>
    <property type="match status" value="1"/>
</dbReference>
<protein>
    <recommendedName>
        <fullName evidence="6">HhH-GPD domain-containing protein</fullName>
    </recommendedName>
</protein>
<keyword evidence="2" id="KW-0539">Nucleus</keyword>
<evidence type="ECO:0000256" key="2">
    <source>
        <dbReference type="ARBA" id="ARBA00023242"/>
    </source>
</evidence>
<dbReference type="OMA" id="FLCSITH"/>
<accession>A0A803QIV8</accession>
<organism evidence="4 5">
    <name type="scientific">Cannabis sativa</name>
    <name type="common">Hemp</name>
    <name type="synonym">Marijuana</name>
    <dbReference type="NCBI Taxonomy" id="3483"/>
    <lineage>
        <taxon>Eukaryota</taxon>
        <taxon>Viridiplantae</taxon>
        <taxon>Streptophyta</taxon>
        <taxon>Embryophyta</taxon>
        <taxon>Tracheophyta</taxon>
        <taxon>Spermatophyta</taxon>
        <taxon>Magnoliopsida</taxon>
        <taxon>eudicotyledons</taxon>
        <taxon>Gunneridae</taxon>
        <taxon>Pentapetalae</taxon>
        <taxon>rosids</taxon>
        <taxon>fabids</taxon>
        <taxon>Rosales</taxon>
        <taxon>Cannabaceae</taxon>
        <taxon>Cannabis</taxon>
    </lineage>
</organism>
<name>A0A803QIV8_CANSA</name>
<dbReference type="GO" id="GO:0003677">
    <property type="term" value="F:DNA binding"/>
    <property type="evidence" value="ECO:0007669"/>
    <property type="project" value="InterPro"/>
</dbReference>
<dbReference type="AlphaFoldDB" id="A0A803QIV8"/>
<sequence length="295" mass="34322">MELVAAVAVNEKTKHRSDRTTPFQQPNSDHKWRVVSPYFTNDDENTKMIVLNKKRKRKRKKMKVVQERVISPYFEKDKEKKRLKEDPETENLNKKNEALKVVTCSQLVYSQLVSQKTYYELASKLAFQKKKKSILLSAAEKRSVAYERKCCDNTWKPPRSDIGLLQEDHVDDPWRVLVICMLLNRTTGIQAKQVISDLFNLCPNAKVASEVSSGEIEKIIQPLGLFRKRAVMIKRFSQEYLEGSWTHVTQLHGIGKYAADAYAIFCTGKWDLVKPTDHMLNYYWDFLCSITHTLK</sequence>
<dbReference type="InterPro" id="IPR045138">
    <property type="entry name" value="MeCP2/MBD4"/>
</dbReference>
<dbReference type="SUPFAM" id="SSF48150">
    <property type="entry name" value="DNA-glycosylase"/>
    <property type="match status" value="1"/>
</dbReference>
<evidence type="ECO:0008006" key="6">
    <source>
        <dbReference type="Google" id="ProtNLM"/>
    </source>
</evidence>
<dbReference type="Proteomes" id="UP000596661">
    <property type="component" value="Unassembled WGS sequence"/>
</dbReference>
<evidence type="ECO:0000256" key="1">
    <source>
        <dbReference type="ARBA" id="ARBA00004123"/>
    </source>
</evidence>
<dbReference type="Gramene" id="evm.model.10.1203">
    <property type="protein sequence ID" value="cds.evm.model.10.1203"/>
    <property type="gene ID" value="evm.TU.10.1203"/>
</dbReference>
<evidence type="ECO:0000313" key="5">
    <source>
        <dbReference type="Proteomes" id="UP000596661"/>
    </source>
</evidence>